<protein>
    <submittedName>
        <fullName evidence="2">Uncharacterized protein</fullName>
    </submittedName>
</protein>
<name>A0ABR9WDQ6_9BACT</name>
<keyword evidence="3" id="KW-1185">Reference proteome</keyword>
<organism evidence="2 3">
    <name type="scientific">Dyadobacter subterraneus</name>
    <dbReference type="NCBI Taxonomy" id="2773304"/>
    <lineage>
        <taxon>Bacteria</taxon>
        <taxon>Pseudomonadati</taxon>
        <taxon>Bacteroidota</taxon>
        <taxon>Cytophagia</taxon>
        <taxon>Cytophagales</taxon>
        <taxon>Spirosomataceae</taxon>
        <taxon>Dyadobacter</taxon>
    </lineage>
</organism>
<sequence>MKEIENIAGGLAGALALNVLHESYKRFDSEAPRVDLVGEEALTKTVESVGLKAPKGEKLFGLTLAADVVSNAMYFSAIGVGKKKHLLLRGAGYGLAAGLGAVFFTKPLGLDDTPVTKTNKTKILTVAWYLAGGLVTALTIQALKGKISDKKLRSLLSF</sequence>
<feature type="transmembrane region" description="Helical" evidence="1">
    <location>
        <begin position="125"/>
        <end position="143"/>
    </location>
</feature>
<accession>A0ABR9WDQ6</accession>
<evidence type="ECO:0000313" key="3">
    <source>
        <dbReference type="Proteomes" id="UP000634134"/>
    </source>
</evidence>
<dbReference type="Proteomes" id="UP000634134">
    <property type="component" value="Unassembled WGS sequence"/>
</dbReference>
<keyword evidence="1" id="KW-0472">Membrane</keyword>
<dbReference type="EMBL" id="JACYGY010000001">
    <property type="protein sequence ID" value="MBE9462364.1"/>
    <property type="molecule type" value="Genomic_DNA"/>
</dbReference>
<evidence type="ECO:0000256" key="1">
    <source>
        <dbReference type="SAM" id="Phobius"/>
    </source>
</evidence>
<keyword evidence="1" id="KW-0812">Transmembrane</keyword>
<proteinExistence type="predicted"/>
<comment type="caution">
    <text evidence="2">The sequence shown here is derived from an EMBL/GenBank/DDBJ whole genome shotgun (WGS) entry which is preliminary data.</text>
</comment>
<keyword evidence="1" id="KW-1133">Transmembrane helix</keyword>
<gene>
    <name evidence="2" type="ORF">IEE83_10775</name>
</gene>
<feature type="transmembrane region" description="Helical" evidence="1">
    <location>
        <begin position="86"/>
        <end position="105"/>
    </location>
</feature>
<evidence type="ECO:0000313" key="2">
    <source>
        <dbReference type="EMBL" id="MBE9462364.1"/>
    </source>
</evidence>
<dbReference type="RefSeq" id="WP_194120576.1">
    <property type="nucleotide sequence ID" value="NZ_JACYGY010000001.1"/>
</dbReference>
<reference evidence="3" key="1">
    <citation type="submission" date="2023-07" db="EMBL/GenBank/DDBJ databases">
        <title>Dyadobacter sp. nov 'subterranea' isolated from contaminted grondwater.</title>
        <authorList>
            <person name="Szabo I."/>
            <person name="Al-Omari J."/>
            <person name="Szerdahelyi S.G."/>
            <person name="Rado J."/>
        </authorList>
    </citation>
    <scope>NUCLEOTIDE SEQUENCE [LARGE SCALE GENOMIC DNA]</scope>
    <source>
        <strain evidence="3">UP-52</strain>
    </source>
</reference>